<comment type="caution">
    <text evidence="3">The sequence shown here is derived from an EMBL/GenBank/DDBJ whole genome shotgun (WGS) entry which is preliminary data.</text>
</comment>
<dbReference type="InterPro" id="IPR036397">
    <property type="entry name" value="RNaseH_sf"/>
</dbReference>
<dbReference type="PANTHER" id="PTHR37984:SF7">
    <property type="entry name" value="INTEGRASE CATALYTIC DOMAIN-CONTAINING PROTEIN"/>
    <property type="match status" value="1"/>
</dbReference>
<proteinExistence type="predicted"/>
<dbReference type="Gene3D" id="3.30.420.10">
    <property type="entry name" value="Ribonuclease H-like superfamily/Ribonuclease H"/>
    <property type="match status" value="1"/>
</dbReference>
<dbReference type="EC" id="2.7.7.49" evidence="1"/>
<organism evidence="3 4">
    <name type="scientific">Araneus ventricosus</name>
    <name type="common">Orbweaver spider</name>
    <name type="synonym">Epeira ventricosa</name>
    <dbReference type="NCBI Taxonomy" id="182803"/>
    <lineage>
        <taxon>Eukaryota</taxon>
        <taxon>Metazoa</taxon>
        <taxon>Ecdysozoa</taxon>
        <taxon>Arthropoda</taxon>
        <taxon>Chelicerata</taxon>
        <taxon>Arachnida</taxon>
        <taxon>Araneae</taxon>
        <taxon>Araneomorphae</taxon>
        <taxon>Entelegynae</taxon>
        <taxon>Araneoidea</taxon>
        <taxon>Araneidae</taxon>
        <taxon>Araneus</taxon>
    </lineage>
</organism>
<dbReference type="GO" id="GO:0003676">
    <property type="term" value="F:nucleic acid binding"/>
    <property type="evidence" value="ECO:0007669"/>
    <property type="project" value="InterPro"/>
</dbReference>
<evidence type="ECO:0000313" key="3">
    <source>
        <dbReference type="EMBL" id="GBM82548.1"/>
    </source>
</evidence>
<dbReference type="InterPro" id="IPR041588">
    <property type="entry name" value="Integrase_H2C2"/>
</dbReference>
<sequence>MSSRMQRFYLQLQCYDYEIFYKPGKEMFVSYTLSGAPLLKNHFPTPEEDCLVLSVLDSLPISDIKLQEISDANKSDPIVQELKLLLECGWYSSKGVSLSAKKYLQYKDELHFVDDLLLKLDLIVVPESMRREILNRLHEGHFGIVKTISMARTCVFWPGTSKDIKEMIEKCPVCAKFQIDSAPEPEMPHEFPTSPWAKVAIDFYFNGKNYVEVVGYYSKFIEVQLISSLQATVVIPAIKYIFARHGIPLELISDGGPPFNSQDFACFAKSWKFKHVKISAKYLKSNGQVERIIQSVKFLKKHWQTLKIPIWLCCYTELFQF</sequence>
<evidence type="ECO:0000259" key="2">
    <source>
        <dbReference type="PROSITE" id="PS50994"/>
    </source>
</evidence>
<accession>A0A4Y2IXA0</accession>
<dbReference type="SUPFAM" id="SSF53098">
    <property type="entry name" value="Ribonuclease H-like"/>
    <property type="match status" value="1"/>
</dbReference>
<protein>
    <recommendedName>
        <fullName evidence="1">RNA-directed DNA polymerase</fullName>
        <ecNumber evidence="1">2.7.7.49</ecNumber>
    </recommendedName>
</protein>
<dbReference type="FunFam" id="1.10.340.70:FF:000003">
    <property type="entry name" value="Protein CBG25708"/>
    <property type="match status" value="1"/>
</dbReference>
<dbReference type="OrthoDB" id="6425673at2759"/>
<dbReference type="PROSITE" id="PS50994">
    <property type="entry name" value="INTEGRASE"/>
    <property type="match status" value="1"/>
</dbReference>
<dbReference type="AlphaFoldDB" id="A0A4Y2IXA0"/>
<dbReference type="Pfam" id="PF17921">
    <property type="entry name" value="Integrase_H2C2"/>
    <property type="match status" value="1"/>
</dbReference>
<evidence type="ECO:0000256" key="1">
    <source>
        <dbReference type="ARBA" id="ARBA00012493"/>
    </source>
</evidence>
<name>A0A4Y2IXA0_ARAVE</name>
<gene>
    <name evidence="3" type="primary">K02A2.6_328</name>
    <name evidence="3" type="ORF">AVEN_29335_1</name>
</gene>
<dbReference type="Proteomes" id="UP000499080">
    <property type="component" value="Unassembled WGS sequence"/>
</dbReference>
<dbReference type="InterPro" id="IPR050951">
    <property type="entry name" value="Retrovirus_Pol_polyprotein"/>
</dbReference>
<dbReference type="InterPro" id="IPR012337">
    <property type="entry name" value="RNaseH-like_sf"/>
</dbReference>
<dbReference type="GO" id="GO:0003964">
    <property type="term" value="F:RNA-directed DNA polymerase activity"/>
    <property type="evidence" value="ECO:0007669"/>
    <property type="project" value="UniProtKB-EC"/>
</dbReference>
<reference evidence="3 4" key="1">
    <citation type="journal article" date="2019" name="Sci. Rep.">
        <title>Orb-weaving spider Araneus ventricosus genome elucidates the spidroin gene catalogue.</title>
        <authorList>
            <person name="Kono N."/>
            <person name="Nakamura H."/>
            <person name="Ohtoshi R."/>
            <person name="Moran D.A.P."/>
            <person name="Shinohara A."/>
            <person name="Yoshida Y."/>
            <person name="Fujiwara M."/>
            <person name="Mori M."/>
            <person name="Tomita M."/>
            <person name="Arakawa K."/>
        </authorList>
    </citation>
    <scope>NUCLEOTIDE SEQUENCE [LARGE SCALE GENOMIC DNA]</scope>
</reference>
<dbReference type="PANTHER" id="PTHR37984">
    <property type="entry name" value="PROTEIN CBG26694"/>
    <property type="match status" value="1"/>
</dbReference>
<dbReference type="Gene3D" id="1.10.340.70">
    <property type="match status" value="1"/>
</dbReference>
<keyword evidence="4" id="KW-1185">Reference proteome</keyword>
<dbReference type="InterPro" id="IPR001584">
    <property type="entry name" value="Integrase_cat-core"/>
</dbReference>
<evidence type="ECO:0000313" key="4">
    <source>
        <dbReference type="Proteomes" id="UP000499080"/>
    </source>
</evidence>
<feature type="domain" description="Integrase catalytic" evidence="2">
    <location>
        <begin position="184"/>
        <end position="297"/>
    </location>
</feature>
<dbReference type="EMBL" id="BGPR01003017">
    <property type="protein sequence ID" value="GBM82548.1"/>
    <property type="molecule type" value="Genomic_DNA"/>
</dbReference>
<dbReference type="GO" id="GO:0015074">
    <property type="term" value="P:DNA integration"/>
    <property type="evidence" value="ECO:0007669"/>
    <property type="project" value="InterPro"/>
</dbReference>